<evidence type="ECO:0008006" key="3">
    <source>
        <dbReference type="Google" id="ProtNLM"/>
    </source>
</evidence>
<organism evidence="1 2">
    <name type="scientific">Dyella koreensis</name>
    <dbReference type="NCBI Taxonomy" id="311235"/>
    <lineage>
        <taxon>Bacteria</taxon>
        <taxon>Pseudomonadati</taxon>
        <taxon>Pseudomonadota</taxon>
        <taxon>Gammaproteobacteria</taxon>
        <taxon>Lysobacterales</taxon>
        <taxon>Rhodanobacteraceae</taxon>
        <taxon>Dyella</taxon>
    </lineage>
</organism>
<dbReference type="RefSeq" id="WP_379984407.1">
    <property type="nucleotide sequence ID" value="NZ_JADIKD010000012.1"/>
</dbReference>
<evidence type="ECO:0000313" key="2">
    <source>
        <dbReference type="Proteomes" id="UP001620408"/>
    </source>
</evidence>
<sequence>MKKSPLVVALPVLALSALLLSGCGMFRSQKAWEAAKQESPLEIPPGLDTPSTSAALVIPEPGANNPTANGATARVGRGGGVIADGFVLSDNVDSAYRRVGQALEQGDIGQVIAHDDAAHTYTLSVVASAVKASKPGLFSRVFGGGKKDAPEASSASAPGASAHQVQLTIGNSGQNASEVRAQGDAAAVAKVVDTLKSRLGG</sequence>
<gene>
    <name evidence="1" type="ORF">ISS97_20010</name>
</gene>
<protein>
    <recommendedName>
        <fullName evidence="3">Lipoprotein</fullName>
    </recommendedName>
</protein>
<dbReference type="EMBL" id="JADIKD010000012">
    <property type="protein sequence ID" value="MFK2919556.1"/>
    <property type="molecule type" value="Genomic_DNA"/>
</dbReference>
<evidence type="ECO:0000313" key="1">
    <source>
        <dbReference type="EMBL" id="MFK2919556.1"/>
    </source>
</evidence>
<dbReference type="Proteomes" id="UP001620408">
    <property type="component" value="Unassembled WGS sequence"/>
</dbReference>
<accession>A0ABW8K9N7</accession>
<dbReference type="PROSITE" id="PS51257">
    <property type="entry name" value="PROKAR_LIPOPROTEIN"/>
    <property type="match status" value="1"/>
</dbReference>
<comment type="caution">
    <text evidence="1">The sequence shown here is derived from an EMBL/GenBank/DDBJ whole genome shotgun (WGS) entry which is preliminary data.</text>
</comment>
<name>A0ABW8K9N7_9GAMM</name>
<proteinExistence type="predicted"/>
<reference evidence="1 2" key="1">
    <citation type="submission" date="2020-10" db="EMBL/GenBank/DDBJ databases">
        <title>Phylogeny of dyella-like bacteria.</title>
        <authorList>
            <person name="Fu J."/>
        </authorList>
    </citation>
    <scope>NUCLEOTIDE SEQUENCE [LARGE SCALE GENOMIC DNA]</scope>
    <source>
        <strain evidence="1 2">BB4</strain>
    </source>
</reference>
<keyword evidence="2" id="KW-1185">Reference proteome</keyword>